<dbReference type="SUPFAM" id="SSF52833">
    <property type="entry name" value="Thioredoxin-like"/>
    <property type="match status" value="1"/>
</dbReference>
<protein>
    <submittedName>
        <fullName evidence="2">Spx/MgsR family RNA polymerase-binding regulatory protein</fullName>
    </submittedName>
</protein>
<dbReference type="CDD" id="cd02977">
    <property type="entry name" value="ArsC_family"/>
    <property type="match status" value="1"/>
</dbReference>
<organism evidence="2">
    <name type="scientific">Leptolyngbya sp. NK1-12</name>
    <dbReference type="NCBI Taxonomy" id="2547451"/>
    <lineage>
        <taxon>Bacteria</taxon>
        <taxon>Bacillati</taxon>
        <taxon>Cyanobacteriota</taxon>
        <taxon>Cyanophyceae</taxon>
        <taxon>Leptolyngbyales</taxon>
        <taxon>Leptolyngbyaceae</taxon>
        <taxon>Leptolyngbya group</taxon>
        <taxon>Leptolyngbya</taxon>
    </lineage>
</organism>
<evidence type="ECO:0000313" key="2">
    <source>
        <dbReference type="EMBL" id="WNZ24571.1"/>
    </source>
</evidence>
<dbReference type="NCBIfam" id="TIGR01617">
    <property type="entry name" value="arsC_related"/>
    <property type="match status" value="1"/>
</dbReference>
<accession>A0AA97AJ61</accession>
<gene>
    <name evidence="2" type="ORF">HJG54_18075</name>
</gene>
<dbReference type="Gene3D" id="3.40.30.10">
    <property type="entry name" value="Glutaredoxin"/>
    <property type="match status" value="1"/>
</dbReference>
<evidence type="ECO:0000256" key="1">
    <source>
        <dbReference type="PROSITE-ProRule" id="PRU01282"/>
    </source>
</evidence>
<dbReference type="AlphaFoldDB" id="A0AA97AJ61"/>
<dbReference type="InterPro" id="IPR006504">
    <property type="entry name" value="Tscrpt_reg_Spx/MgsR"/>
</dbReference>
<dbReference type="InterPro" id="IPR036249">
    <property type="entry name" value="Thioredoxin-like_sf"/>
</dbReference>
<proteinExistence type="inferred from homology"/>
<dbReference type="EMBL" id="CP053586">
    <property type="protein sequence ID" value="WNZ24571.1"/>
    <property type="molecule type" value="Genomic_DNA"/>
</dbReference>
<dbReference type="PANTHER" id="PTHR30041">
    <property type="entry name" value="ARSENATE REDUCTASE"/>
    <property type="match status" value="1"/>
</dbReference>
<comment type="similarity">
    <text evidence="1">Belongs to the ArsC family.</text>
</comment>
<dbReference type="InterPro" id="IPR006660">
    <property type="entry name" value="Arsenate_reductase-like"/>
</dbReference>
<reference evidence="2" key="1">
    <citation type="submission" date="2020-05" db="EMBL/GenBank/DDBJ databases">
        <authorList>
            <person name="Zhu T."/>
            <person name="Keshari N."/>
            <person name="Lu X."/>
        </authorList>
    </citation>
    <scope>NUCLEOTIDE SEQUENCE</scope>
    <source>
        <strain evidence="2">NK1-12</strain>
    </source>
</reference>
<sequence length="115" mass="13026">MIQVYGIPTCGTCKKAFQWLAANGIEYEFINTKEQPPSRNMIQAWVKTLGYKPMRNTSGQSYRALGDQKDSWTEEQWIDAFSKDAMLLKRPLFVKDGTAVAVGFKEDAVRQALNS</sequence>
<name>A0AA97AJ61_9CYAN</name>
<dbReference type="RefSeq" id="WP_316430433.1">
    <property type="nucleotide sequence ID" value="NZ_CP053586.1"/>
</dbReference>
<dbReference type="PANTHER" id="PTHR30041:SF8">
    <property type="entry name" value="PROTEIN YFFB"/>
    <property type="match status" value="1"/>
</dbReference>
<dbReference type="Pfam" id="PF03960">
    <property type="entry name" value="ArsC"/>
    <property type="match status" value="1"/>
</dbReference>
<dbReference type="PROSITE" id="PS51353">
    <property type="entry name" value="ARSC"/>
    <property type="match status" value="1"/>
</dbReference>